<dbReference type="Proteomes" id="UP000266313">
    <property type="component" value="Chromosome"/>
</dbReference>
<accession>A0A250KZU3</accession>
<sequence>MLLFCYEAGPCGYGLYRQLLKMGHDCQVVAPSLIPKEPGERIKTDRRDAFKLAQTLRNGDLTAVWVPDEK</sequence>
<dbReference type="KEGG" id="mmai:sS8_3361"/>
<reference evidence="1 2" key="1">
    <citation type="submission" date="2016-12" db="EMBL/GenBank/DDBJ databases">
        <title>Genome sequencing of Methylocaldum marinum.</title>
        <authorList>
            <person name="Takeuchi M."/>
            <person name="Kamagata Y."/>
            <person name="Hiraoka S."/>
            <person name="Oshima K."/>
            <person name="Hattori M."/>
            <person name="Iwasaki W."/>
        </authorList>
    </citation>
    <scope>NUCLEOTIDE SEQUENCE [LARGE SCALE GENOMIC DNA]</scope>
    <source>
        <strain evidence="1 2">S8</strain>
    </source>
</reference>
<proteinExistence type="predicted"/>
<dbReference type="AlphaFoldDB" id="A0A250KZU3"/>
<organism evidence="1 2">
    <name type="scientific">Methylocaldum marinum</name>
    <dbReference type="NCBI Taxonomy" id="1432792"/>
    <lineage>
        <taxon>Bacteria</taxon>
        <taxon>Pseudomonadati</taxon>
        <taxon>Pseudomonadota</taxon>
        <taxon>Gammaproteobacteria</taxon>
        <taxon>Methylococcales</taxon>
        <taxon>Methylococcaceae</taxon>
        <taxon>Methylocaldum</taxon>
    </lineage>
</organism>
<dbReference type="EMBL" id="AP017928">
    <property type="protein sequence ID" value="BBA35299.1"/>
    <property type="molecule type" value="Genomic_DNA"/>
</dbReference>
<gene>
    <name evidence="1" type="ORF">sS8_3361</name>
</gene>
<evidence type="ECO:0000313" key="2">
    <source>
        <dbReference type="Proteomes" id="UP000266313"/>
    </source>
</evidence>
<name>A0A250KZU3_9GAMM</name>
<evidence type="ECO:0000313" key="1">
    <source>
        <dbReference type="EMBL" id="BBA35299.1"/>
    </source>
</evidence>
<protein>
    <submittedName>
        <fullName evidence="1">Transposase</fullName>
    </submittedName>
</protein>
<keyword evidence="2" id="KW-1185">Reference proteome</keyword>